<dbReference type="STRING" id="266779.Meso_3108"/>
<evidence type="ECO:0000259" key="2">
    <source>
        <dbReference type="Pfam" id="PF18557"/>
    </source>
</evidence>
<protein>
    <recommendedName>
        <fullName evidence="2">Anti-sigma factor NepR domain-containing protein</fullName>
    </recommendedName>
</protein>
<dbReference type="EMBL" id="CP000390">
    <property type="protein sequence ID" value="ABG64480.1"/>
    <property type="molecule type" value="Genomic_DNA"/>
</dbReference>
<feature type="domain" description="Anti-sigma factor NepR" evidence="2">
    <location>
        <begin position="42"/>
        <end position="76"/>
    </location>
</feature>
<sequence length="85" mass="9734">MTRMFKDVGQDADDEKGMTYQKLDKGRNGSKRNPAADPLGPNSEIGRKLRQYYDELISEEVPDRFSQLLNQLQQQEQQGSTAKKD</sequence>
<dbReference type="HOGENOM" id="CLU_2506688_0_0_5"/>
<organism evidence="3">
    <name type="scientific">Chelativorans sp. (strain BNC1)</name>
    <dbReference type="NCBI Taxonomy" id="266779"/>
    <lineage>
        <taxon>Bacteria</taxon>
        <taxon>Pseudomonadati</taxon>
        <taxon>Pseudomonadota</taxon>
        <taxon>Alphaproteobacteria</taxon>
        <taxon>Hyphomicrobiales</taxon>
        <taxon>Phyllobacteriaceae</taxon>
        <taxon>Chelativorans</taxon>
    </lineage>
</organism>
<feature type="region of interest" description="Disordered" evidence="1">
    <location>
        <begin position="1"/>
        <end position="46"/>
    </location>
</feature>
<proteinExistence type="predicted"/>
<dbReference type="AlphaFoldDB" id="Q11DP5"/>
<evidence type="ECO:0000256" key="1">
    <source>
        <dbReference type="SAM" id="MobiDB-lite"/>
    </source>
</evidence>
<dbReference type="eggNOG" id="ENOG5032H7T">
    <property type="taxonomic scope" value="Bacteria"/>
</dbReference>
<dbReference type="Pfam" id="PF18557">
    <property type="entry name" value="NepR"/>
    <property type="match status" value="1"/>
</dbReference>
<accession>Q11DP5</accession>
<dbReference type="KEGG" id="mes:Meso_3108"/>
<gene>
    <name evidence="3" type="ordered locus">Meso_3108</name>
</gene>
<dbReference type="InterPro" id="IPR041649">
    <property type="entry name" value="NepR"/>
</dbReference>
<reference evidence="3" key="1">
    <citation type="submission" date="2006-06" db="EMBL/GenBank/DDBJ databases">
        <title>Complete sequence of chromosome of Chelativorans sp. BNC1.</title>
        <authorList>
            <consortium name="US DOE Joint Genome Institute"/>
            <person name="Copeland A."/>
            <person name="Lucas S."/>
            <person name="Lapidus A."/>
            <person name="Barry K."/>
            <person name="Detter J.C."/>
            <person name="Glavina del Rio T."/>
            <person name="Hammon N."/>
            <person name="Israni S."/>
            <person name="Dalin E."/>
            <person name="Tice H."/>
            <person name="Pitluck S."/>
            <person name="Chertkov O."/>
            <person name="Brettin T."/>
            <person name="Bruce D."/>
            <person name="Han C."/>
            <person name="Tapia R."/>
            <person name="Gilna P."/>
            <person name="Schmutz J."/>
            <person name="Larimer F."/>
            <person name="Land M."/>
            <person name="Hauser L."/>
            <person name="Kyrpides N."/>
            <person name="Mikhailova N."/>
            <person name="Richardson P."/>
        </authorList>
    </citation>
    <scope>NUCLEOTIDE SEQUENCE</scope>
    <source>
        <strain evidence="3">BNC1</strain>
    </source>
</reference>
<name>Q11DP5_CHESB</name>
<evidence type="ECO:0000313" key="3">
    <source>
        <dbReference type="EMBL" id="ABG64480.1"/>
    </source>
</evidence>